<keyword evidence="2 8" id="KW-0813">Transport</keyword>
<evidence type="ECO:0000256" key="7">
    <source>
        <dbReference type="ARBA" id="ARBA00023329"/>
    </source>
</evidence>
<proteinExistence type="inferred from homology"/>
<keyword evidence="4 8" id="KW-0931">ER-Golgi transport</keyword>
<comment type="similarity">
    <text evidence="1 8">Belongs to the adaptor complexes medium subunit family. Delta-COP subfamily.</text>
</comment>
<comment type="function">
    <text evidence="8">The coatomer is a cytosolic protein complex that binds to dilysine motifs and reversibly associates with Golgi non-clathrin-coated vesicles, which further mediate biosynthetic protein transport from the ER, via the Golgi up to the trans Golgi network. Coatomer complex is required for budding from Golgi membranes, and is essential for the retrograde Golgi-to-ER transport of dilysine-tagged proteins.</text>
</comment>
<comment type="subunit">
    <text evidence="8">Oligomeric complex that consists of at least the alpha, beta, beta', gamma, delta, epsilon and zeta subunits.</text>
</comment>
<dbReference type="CDD" id="cd09254">
    <property type="entry name" value="AP_delta-COPI_MHD"/>
    <property type="match status" value="1"/>
</dbReference>
<comment type="caution">
    <text evidence="11">The sequence shown here is derived from an EMBL/GenBank/DDBJ whole genome shotgun (WGS) entry which is preliminary data.</text>
</comment>
<feature type="domain" description="MHD" evidence="10">
    <location>
        <begin position="1"/>
        <end position="223"/>
    </location>
</feature>
<evidence type="ECO:0000256" key="5">
    <source>
        <dbReference type="ARBA" id="ARBA00022927"/>
    </source>
</evidence>
<evidence type="ECO:0000256" key="1">
    <source>
        <dbReference type="ARBA" id="ARBA00010516"/>
    </source>
</evidence>
<dbReference type="InterPro" id="IPR027059">
    <property type="entry name" value="Coatomer_dsu"/>
</dbReference>
<evidence type="ECO:0000256" key="4">
    <source>
        <dbReference type="ARBA" id="ARBA00022892"/>
    </source>
</evidence>
<dbReference type="PANTHER" id="PTHR10121">
    <property type="entry name" value="COATOMER SUBUNIT DELTA"/>
    <property type="match status" value="1"/>
</dbReference>
<sequence length="223" mass="24969">MGVQQFELLGLIMLHIGDEKFGRIRVQLDNKDTHGVQLQTHPNVDKELFKMRSQVGLKQPAKPFPLHTDVGVIKWRLQSTDESLVPFLINCWPSEGGDGSCDVNIEYELAHTNLELIDVNIIIPLPVGCTPVVGECDGTYTHELRHNQLIWNLPIVDASNKTGSLEFSAPRAIPDDFFPLSVSFSSKCSYTSIKITEVVLVDDDSPVKHSIETVLYPDKYEIV</sequence>
<keyword evidence="6 8" id="KW-0333">Golgi apparatus</keyword>
<gene>
    <name evidence="11" type="ORF">NQ317_001488</name>
</gene>
<keyword evidence="12" id="KW-1185">Reference proteome</keyword>
<comment type="subcellular location">
    <subcellularLocation>
        <location evidence="8 9">Cytoplasm</location>
    </subcellularLocation>
    <subcellularLocation>
        <location evidence="8 9">Cytoplasmic vesicle</location>
        <location evidence="8 9">COPI-coated vesicle membrane</location>
        <topology evidence="8 9">Peripheral membrane protein</topology>
        <orientation evidence="8 9">Cytoplasmic side</orientation>
    </subcellularLocation>
    <subcellularLocation>
        <location evidence="8 9">Golgi apparatus membrane</location>
        <topology evidence="8 9">Peripheral membrane protein</topology>
        <orientation evidence="8 9">Cytoplasmic side</orientation>
    </subcellularLocation>
</comment>
<organism evidence="11 12">
    <name type="scientific">Molorchus minor</name>
    <dbReference type="NCBI Taxonomy" id="1323400"/>
    <lineage>
        <taxon>Eukaryota</taxon>
        <taxon>Metazoa</taxon>
        <taxon>Ecdysozoa</taxon>
        <taxon>Arthropoda</taxon>
        <taxon>Hexapoda</taxon>
        <taxon>Insecta</taxon>
        <taxon>Pterygota</taxon>
        <taxon>Neoptera</taxon>
        <taxon>Endopterygota</taxon>
        <taxon>Coleoptera</taxon>
        <taxon>Polyphaga</taxon>
        <taxon>Cucujiformia</taxon>
        <taxon>Chrysomeloidea</taxon>
        <taxon>Cerambycidae</taxon>
        <taxon>Lamiinae</taxon>
        <taxon>Monochamini</taxon>
        <taxon>Molorchus</taxon>
    </lineage>
</organism>
<evidence type="ECO:0000256" key="2">
    <source>
        <dbReference type="ARBA" id="ARBA00022448"/>
    </source>
</evidence>
<keyword evidence="8" id="KW-0472">Membrane</keyword>
<keyword evidence="3 8" id="KW-0963">Cytoplasm</keyword>
<dbReference type="EMBL" id="JAPWTJ010001631">
    <property type="protein sequence ID" value="KAJ8970397.1"/>
    <property type="molecule type" value="Genomic_DNA"/>
</dbReference>
<evidence type="ECO:0000256" key="9">
    <source>
        <dbReference type="RuleBase" id="RU366052"/>
    </source>
</evidence>
<evidence type="ECO:0000256" key="6">
    <source>
        <dbReference type="ARBA" id="ARBA00023034"/>
    </source>
</evidence>
<evidence type="ECO:0000256" key="3">
    <source>
        <dbReference type="ARBA" id="ARBA00022490"/>
    </source>
</evidence>
<protein>
    <recommendedName>
        <fullName evidence="8">Coatomer subunit delta</fullName>
    </recommendedName>
</protein>
<dbReference type="SUPFAM" id="SSF49447">
    <property type="entry name" value="Second domain of Mu2 adaptin subunit (ap50) of ap2 adaptor"/>
    <property type="match status" value="1"/>
</dbReference>
<dbReference type="PANTHER" id="PTHR10121:SF0">
    <property type="entry name" value="COATOMER SUBUNIT DELTA"/>
    <property type="match status" value="1"/>
</dbReference>
<dbReference type="InterPro" id="IPR028565">
    <property type="entry name" value="MHD"/>
</dbReference>
<reference evidence="11" key="1">
    <citation type="journal article" date="2023" name="Insect Mol. Biol.">
        <title>Genome sequencing provides insights into the evolution of gene families encoding plant cell wall-degrading enzymes in longhorned beetles.</title>
        <authorList>
            <person name="Shin N.R."/>
            <person name="Okamura Y."/>
            <person name="Kirsch R."/>
            <person name="Pauchet Y."/>
        </authorList>
    </citation>
    <scope>NUCLEOTIDE SEQUENCE</scope>
    <source>
        <strain evidence="11">MMC_N1</strain>
    </source>
</reference>
<accession>A0ABQ9J189</accession>
<dbReference type="InterPro" id="IPR036168">
    <property type="entry name" value="AP2_Mu_C_sf"/>
</dbReference>
<evidence type="ECO:0000259" key="10">
    <source>
        <dbReference type="PROSITE" id="PS51072"/>
    </source>
</evidence>
<dbReference type="Proteomes" id="UP001162164">
    <property type="component" value="Unassembled WGS sequence"/>
</dbReference>
<keyword evidence="7 8" id="KW-0968">Cytoplasmic vesicle</keyword>
<dbReference type="PROSITE" id="PS51072">
    <property type="entry name" value="MHD"/>
    <property type="match status" value="1"/>
</dbReference>
<evidence type="ECO:0000256" key="8">
    <source>
        <dbReference type="RuleBase" id="RU364018"/>
    </source>
</evidence>
<keyword evidence="5 8" id="KW-0653">Protein transport</keyword>
<evidence type="ECO:0000313" key="11">
    <source>
        <dbReference type="EMBL" id="KAJ8970397.1"/>
    </source>
</evidence>
<dbReference type="Pfam" id="PF00928">
    <property type="entry name" value="Adap_comp_sub"/>
    <property type="match status" value="1"/>
</dbReference>
<name>A0ABQ9J189_9CUCU</name>
<evidence type="ECO:0000313" key="12">
    <source>
        <dbReference type="Proteomes" id="UP001162164"/>
    </source>
</evidence>